<keyword evidence="1" id="KW-0134">Cell wall</keyword>
<evidence type="ECO:0000313" key="8">
    <source>
        <dbReference type="Proteomes" id="UP000198430"/>
    </source>
</evidence>
<feature type="domain" description="Gram-positive cocci surface proteins LPxTG" evidence="6">
    <location>
        <begin position="1295"/>
        <end position="1330"/>
    </location>
</feature>
<keyword evidence="4" id="KW-0572">Peptidoglycan-anchor</keyword>
<feature type="compositionally biased region" description="Basic and acidic residues" evidence="5">
    <location>
        <begin position="1204"/>
        <end position="1218"/>
    </location>
</feature>
<feature type="compositionally biased region" description="Polar residues" evidence="5">
    <location>
        <begin position="127"/>
        <end position="147"/>
    </location>
</feature>
<dbReference type="InterPro" id="IPR032675">
    <property type="entry name" value="LRR_dom_sf"/>
</dbReference>
<evidence type="ECO:0000256" key="1">
    <source>
        <dbReference type="ARBA" id="ARBA00022512"/>
    </source>
</evidence>
<evidence type="ECO:0000259" key="6">
    <source>
        <dbReference type="PROSITE" id="PS50847"/>
    </source>
</evidence>
<dbReference type="EMBL" id="BCMH01000003">
    <property type="protein sequence ID" value="GAX03132.1"/>
    <property type="molecule type" value="Genomic_DNA"/>
</dbReference>
<gene>
    <name evidence="7" type="ORF">IWT140_00731</name>
</gene>
<accession>A0A1Z5INH6</accession>
<dbReference type="RefSeq" id="WP_089088126.1">
    <property type="nucleotide sequence ID" value="NZ_BCMH01000003.1"/>
</dbReference>
<evidence type="ECO:0000256" key="4">
    <source>
        <dbReference type="ARBA" id="ARBA00023088"/>
    </source>
</evidence>
<name>A0A1Z5INH6_9LACO</name>
<feature type="region of interest" description="Disordered" evidence="5">
    <location>
        <begin position="127"/>
        <end position="164"/>
    </location>
</feature>
<evidence type="ECO:0000256" key="5">
    <source>
        <dbReference type="SAM" id="MobiDB-lite"/>
    </source>
</evidence>
<dbReference type="Gene3D" id="3.80.10.10">
    <property type="entry name" value="Ribonuclease Inhibitor"/>
    <property type="match status" value="3"/>
</dbReference>
<dbReference type="PANTHER" id="PTHR45661">
    <property type="entry name" value="SURFACE ANTIGEN"/>
    <property type="match status" value="1"/>
</dbReference>
<evidence type="ECO:0000313" key="7">
    <source>
        <dbReference type="EMBL" id="GAX03132.1"/>
    </source>
</evidence>
<reference evidence="7 8" key="1">
    <citation type="submission" date="2015-11" db="EMBL/GenBank/DDBJ databases">
        <title>Draft genome sequences of new species of the genus Lactobacillus isolated from orchardgrass silage.</title>
        <authorList>
            <person name="Tohno M."/>
            <person name="Tanizawa Y."/>
            <person name="Arita M."/>
        </authorList>
    </citation>
    <scope>NUCLEOTIDE SEQUENCE [LARGE SCALE GENOMIC DNA]</scope>
    <source>
        <strain evidence="7 8">IWT140</strain>
    </source>
</reference>
<proteinExistence type="predicted"/>
<feature type="compositionally biased region" description="Low complexity" evidence="5">
    <location>
        <begin position="88"/>
        <end position="100"/>
    </location>
</feature>
<organism evidence="7 8">
    <name type="scientific">Secundilactobacillus pentosiphilus</name>
    <dbReference type="NCBI Taxonomy" id="1714682"/>
    <lineage>
        <taxon>Bacteria</taxon>
        <taxon>Bacillati</taxon>
        <taxon>Bacillota</taxon>
        <taxon>Bacilli</taxon>
        <taxon>Lactobacillales</taxon>
        <taxon>Lactobacillaceae</taxon>
        <taxon>Secundilactobacillus</taxon>
    </lineage>
</organism>
<dbReference type="PANTHER" id="PTHR45661:SF3">
    <property type="entry name" value="IG-LIKE DOMAIN-CONTAINING PROTEIN"/>
    <property type="match status" value="1"/>
</dbReference>
<keyword evidence="2" id="KW-0964">Secreted</keyword>
<keyword evidence="8" id="KW-1185">Reference proteome</keyword>
<dbReference type="Pfam" id="PF13306">
    <property type="entry name" value="LRR_5"/>
    <property type="match status" value="3"/>
</dbReference>
<feature type="region of interest" description="Disordered" evidence="5">
    <location>
        <begin position="1178"/>
        <end position="1253"/>
    </location>
</feature>
<feature type="region of interest" description="Disordered" evidence="5">
    <location>
        <begin position="1271"/>
        <end position="1294"/>
    </location>
</feature>
<dbReference type="InterPro" id="IPR019931">
    <property type="entry name" value="LPXTG_anchor"/>
</dbReference>
<comment type="caution">
    <text evidence="7">The sequence shown here is derived from an EMBL/GenBank/DDBJ whole genome shotgun (WGS) entry which is preliminary data.</text>
</comment>
<protein>
    <recommendedName>
        <fullName evidence="6">Gram-positive cocci surface proteins LPxTG domain-containing protein</fullName>
    </recommendedName>
</protein>
<evidence type="ECO:0000256" key="3">
    <source>
        <dbReference type="ARBA" id="ARBA00022729"/>
    </source>
</evidence>
<feature type="compositionally biased region" description="Polar residues" evidence="5">
    <location>
        <begin position="1279"/>
        <end position="1294"/>
    </location>
</feature>
<evidence type="ECO:0000256" key="2">
    <source>
        <dbReference type="ARBA" id="ARBA00022525"/>
    </source>
</evidence>
<dbReference type="PROSITE" id="PS50847">
    <property type="entry name" value="GRAM_POS_ANCHORING"/>
    <property type="match status" value="1"/>
</dbReference>
<keyword evidence="3" id="KW-0732">Signal</keyword>
<dbReference type="InterPro" id="IPR026906">
    <property type="entry name" value="LRR_5"/>
</dbReference>
<dbReference type="InterPro" id="IPR053139">
    <property type="entry name" value="Surface_bspA-like"/>
</dbReference>
<dbReference type="NCBIfam" id="TIGR01167">
    <property type="entry name" value="LPXTG_anchor"/>
    <property type="match status" value="1"/>
</dbReference>
<feature type="compositionally biased region" description="Polar residues" evidence="5">
    <location>
        <begin position="1181"/>
        <end position="1192"/>
    </location>
</feature>
<sequence length="1330" mass="140891">MSKRKINYQLDKPILVQTKPFEFNLSKNWVRMSLVTMTMIAGFTVSTTMASAKEQISTTTTVINEKTADTSAVAPQDAVTPTHNSDDTTGGTTTPAATNGKTTAVAANSNNDMATSQVADAQHLATKTQTAANSETVDTTKSLQPATDVNGHSLDLDSVTPKSTVTDTDVSITNAPASVADNTVVKDANGNYWTPVTPVTDPTDGKTTKDNTYTQLTDYTYTQNNDSDATYTITGYTGDLQKYLAGSTKPQDGDKTINLTLPKTYNGNLVTAIGANAFADKNISGEVVIPDSIISIGDGAFKDNQISGNITIPNSVVNFGDNIFANNKITSVKWSQNWYTGQGTFENNQITDLDLGSGVTVIGNDAFKGNQLTTLTLPSQIGQINMSAFQDNQLTAVNFDNANKLNIIDTNAFLGNHISGTVTIPASVTLIGDNVFSKNEINTLVLSGNQLQKIGNDAFSVNQISGEIDIPASVINIGINAFTQNGINKLNFSGNSLQTIGTDAFSLNQISGEVNIPSSVTSIGDRAFTQNGINTLKLNNGLINIGTDAFAHNQIGGEVDIPDSVTEIGVRAFANNGINTLKIGSGITNINTGVFSYNQIGGEVDIPNTVTHIGDEAFTQNGINTLKLGHSVQTIGTDAFSVNQISGEVEIPNTVTSIGTRAFTQNLINTLTLGDQVVTINDDAFSRNQIKGTLTIPDSVTDVGENAFANNLISKLVLGNNISTIGLYAFDSNAINQIMSTKSLNAGDYLRGQQAWVVAAADASGNQIRNVKSAIEAALRADGTTGFTLPDGDNLTFVDQHDGQTWQYDAATDTLTDPNGQITSTQAAFQFSSNGLGSYGTTELILNLAVANGQSAPAIHPTTITVNYETPDGHLQGTTTLVGNPGTKYDSTTILNHIPAGWRLSTPLGDLPQENGITDQTVTIQLTPKEEAQSAPAVYPTTITVNYETPDGHLQGTTTLVGNPGTKYDSTTILDHIPAGWQLSTPLGDLPQENGITNQTVTIQLTPKEEAQSAPAVYPTTITVNYETPDGHLQGTTILVGNPGTKYDSTTILNHIPAGWRLSTPLGDLPQENGITDQTVTIQLTPKEEAQSAPAIYPTTITLNYETPDGQTRGTTTLVGNPGTKYDSTTILDHIPAGWQLGTPLGRLPQLEANTTNQLFVISLAAQEKTQVGAAVHSTLPPENNSTATSEGTPAPVKAGTDNSKVKRDTPISEDNPKSSETTTATNKNDAKQRKIVQTQGYSMPVTADNRDSQVVEQEAAASVIVATQAGNDSKKQVRQTTTKGSSVVNSSARLPQTNDNSSFKSTFIGALLLSLLSWLGFTRRKHEQD</sequence>
<feature type="compositionally biased region" description="Polar residues" evidence="5">
    <location>
        <begin position="1219"/>
        <end position="1228"/>
    </location>
</feature>
<feature type="region of interest" description="Disordered" evidence="5">
    <location>
        <begin position="67"/>
        <end position="100"/>
    </location>
</feature>
<dbReference type="Proteomes" id="UP000198430">
    <property type="component" value="Unassembled WGS sequence"/>
</dbReference>